<gene>
    <name evidence="2" type="ORF">VSDG_06281</name>
</gene>
<feature type="compositionally biased region" description="Basic and acidic residues" evidence="1">
    <location>
        <begin position="105"/>
        <end position="135"/>
    </location>
</feature>
<dbReference type="OrthoDB" id="5244299at2759"/>
<feature type="compositionally biased region" description="Basic and acidic residues" evidence="1">
    <location>
        <begin position="25"/>
        <end position="34"/>
    </location>
</feature>
<feature type="compositionally biased region" description="Low complexity" evidence="1">
    <location>
        <begin position="249"/>
        <end position="258"/>
    </location>
</feature>
<dbReference type="Proteomes" id="UP000284375">
    <property type="component" value="Unassembled WGS sequence"/>
</dbReference>
<feature type="compositionally biased region" description="Polar residues" evidence="1">
    <location>
        <begin position="1"/>
        <end position="13"/>
    </location>
</feature>
<feature type="compositionally biased region" description="Basic and acidic residues" evidence="1">
    <location>
        <begin position="41"/>
        <end position="50"/>
    </location>
</feature>
<sequence>MSSPYSYGSQPSVQGWLDDQYEYMVPDKDMDKPIGKPSLSKPRDAYRDYTPELSDDTSSRGKDHRSSREKYHSSAKERYTPLSPPSEYDLDRERDKHRHASGQSHRQDRGNEVDQEERRRRHDRDTRYPPKADYGRRRRPPLTTATTSPHLTAGQPTKGEDAGKPRHRRYSQGSSSPRHLDDQASRSNHSRRHGDRSPSPPRRTSKKKDSRDRDERGHHGGSSSSPAKPRRPPLSRSQTAPHDKDPRRPGSSGRSFSFLNDPRFMTAAEAALQAGATAALASGGGKWGKDKGAKVIGAGLSAAALSALKTPAAAEQEQEHQFGGMFLPLNRTVFAFGI</sequence>
<organism evidence="2 3">
    <name type="scientific">Cytospora chrysosperma</name>
    <name type="common">Cytospora canker fungus</name>
    <name type="synonym">Sphaeria chrysosperma</name>
    <dbReference type="NCBI Taxonomy" id="252740"/>
    <lineage>
        <taxon>Eukaryota</taxon>
        <taxon>Fungi</taxon>
        <taxon>Dikarya</taxon>
        <taxon>Ascomycota</taxon>
        <taxon>Pezizomycotina</taxon>
        <taxon>Sordariomycetes</taxon>
        <taxon>Sordariomycetidae</taxon>
        <taxon>Diaporthales</taxon>
        <taxon>Cytosporaceae</taxon>
        <taxon>Cytospora</taxon>
    </lineage>
</organism>
<dbReference type="AlphaFoldDB" id="A0A423VSA2"/>
<protein>
    <submittedName>
        <fullName evidence="2">Uncharacterized protein</fullName>
    </submittedName>
</protein>
<dbReference type="EMBL" id="LJZO01000030">
    <property type="protein sequence ID" value="ROV93915.1"/>
    <property type="molecule type" value="Genomic_DNA"/>
</dbReference>
<keyword evidence="3" id="KW-1185">Reference proteome</keyword>
<reference evidence="2 3" key="1">
    <citation type="submission" date="2015-09" db="EMBL/GenBank/DDBJ databases">
        <title>Host preference determinants of Valsa canker pathogens revealed by comparative genomics.</title>
        <authorList>
            <person name="Yin Z."/>
            <person name="Huang L."/>
        </authorList>
    </citation>
    <scope>NUCLEOTIDE SEQUENCE [LARGE SCALE GENOMIC DNA]</scope>
    <source>
        <strain evidence="2 3">YSFL</strain>
    </source>
</reference>
<feature type="compositionally biased region" description="Basic and acidic residues" evidence="1">
    <location>
        <begin position="207"/>
        <end position="218"/>
    </location>
</feature>
<evidence type="ECO:0000313" key="3">
    <source>
        <dbReference type="Proteomes" id="UP000284375"/>
    </source>
</evidence>
<comment type="caution">
    <text evidence="2">The sequence shown here is derived from an EMBL/GenBank/DDBJ whole genome shotgun (WGS) entry which is preliminary data.</text>
</comment>
<evidence type="ECO:0000256" key="1">
    <source>
        <dbReference type="SAM" id="MobiDB-lite"/>
    </source>
</evidence>
<accession>A0A423VSA2</accession>
<feature type="compositionally biased region" description="Basic and acidic residues" evidence="1">
    <location>
        <begin position="57"/>
        <end position="79"/>
    </location>
</feature>
<proteinExistence type="predicted"/>
<name>A0A423VSA2_CYTCH</name>
<evidence type="ECO:0000313" key="2">
    <source>
        <dbReference type="EMBL" id="ROV93915.1"/>
    </source>
</evidence>
<feature type="region of interest" description="Disordered" evidence="1">
    <location>
        <begin position="1"/>
        <end position="259"/>
    </location>
</feature>